<accession>A0ABP8KVT9</accession>
<dbReference type="InterPro" id="IPR011330">
    <property type="entry name" value="Glyco_hydro/deAcase_b/a-brl"/>
</dbReference>
<dbReference type="InterPro" id="IPR002509">
    <property type="entry name" value="NODB_dom"/>
</dbReference>
<dbReference type="PROSITE" id="PS51677">
    <property type="entry name" value="NODB"/>
    <property type="match status" value="1"/>
</dbReference>
<protein>
    <recommendedName>
        <fullName evidence="3">NodB homology domain-containing protein</fullName>
    </recommendedName>
</protein>
<dbReference type="Pfam" id="PF01522">
    <property type="entry name" value="Polysacc_deac_1"/>
    <property type="match status" value="1"/>
</dbReference>
<dbReference type="Gene3D" id="3.20.20.370">
    <property type="entry name" value="Glycoside hydrolase/deacetylase"/>
    <property type="match status" value="1"/>
</dbReference>
<evidence type="ECO:0000313" key="4">
    <source>
        <dbReference type="EMBL" id="GAA4417716.1"/>
    </source>
</evidence>
<dbReference type="RefSeq" id="WP_345270827.1">
    <property type="nucleotide sequence ID" value="NZ_BAABHB010000015.1"/>
</dbReference>
<dbReference type="PANTHER" id="PTHR34216">
    <property type="match status" value="1"/>
</dbReference>
<evidence type="ECO:0000313" key="5">
    <source>
        <dbReference type="Proteomes" id="UP001500936"/>
    </source>
</evidence>
<gene>
    <name evidence="4" type="ORF">GCM10023187_50450</name>
</gene>
<dbReference type="PANTHER" id="PTHR34216:SF3">
    <property type="entry name" value="POLY-BETA-1,6-N-ACETYL-D-GLUCOSAMINE N-DEACETYLASE"/>
    <property type="match status" value="1"/>
</dbReference>
<comment type="caution">
    <text evidence="4">The sequence shown here is derived from an EMBL/GenBank/DDBJ whole genome shotgun (WGS) entry which is preliminary data.</text>
</comment>
<dbReference type="InterPro" id="IPR051398">
    <property type="entry name" value="Polysacch_Deacetylase"/>
</dbReference>
<dbReference type="EMBL" id="BAABHB010000015">
    <property type="protein sequence ID" value="GAA4417716.1"/>
    <property type="molecule type" value="Genomic_DNA"/>
</dbReference>
<proteinExistence type="predicted"/>
<sequence>MGILLFPVGLGILLLSVAYVWLNFHRQVNRLRILMYHKVDPERMDMLTVSVPQLRQQLRYLQSAGYHFVSLQAVLADFTGTGPALPPRSVLLTFDDGYRNNLTYALPVLQSFASPAVVFVPTAYIGKTNVWDGGTDPLMSVDELRHLSRHGVELAYHSHRHLNYKGLSADQIGEDLLANLAAARQLDLPLLPAFAYPYGGRPKDLATYRGMEAAMKEGGIRLAFRIGNRINSLPLRKPLEINRIDVRGTDSFALFKRKVRWGRLL</sequence>
<dbReference type="Proteomes" id="UP001500936">
    <property type="component" value="Unassembled WGS sequence"/>
</dbReference>
<dbReference type="CDD" id="cd10918">
    <property type="entry name" value="CE4_NodB_like_5s_6s"/>
    <property type="match status" value="1"/>
</dbReference>
<evidence type="ECO:0000256" key="2">
    <source>
        <dbReference type="ARBA" id="ARBA00022729"/>
    </source>
</evidence>
<feature type="domain" description="NodB homology" evidence="3">
    <location>
        <begin position="88"/>
        <end position="265"/>
    </location>
</feature>
<reference evidence="5" key="1">
    <citation type="journal article" date="2019" name="Int. J. Syst. Evol. Microbiol.">
        <title>The Global Catalogue of Microorganisms (GCM) 10K type strain sequencing project: providing services to taxonomists for standard genome sequencing and annotation.</title>
        <authorList>
            <consortium name="The Broad Institute Genomics Platform"/>
            <consortium name="The Broad Institute Genome Sequencing Center for Infectious Disease"/>
            <person name="Wu L."/>
            <person name="Ma J."/>
        </authorList>
    </citation>
    <scope>NUCLEOTIDE SEQUENCE [LARGE SCALE GENOMIC DNA]</scope>
    <source>
        <strain evidence="5">JCM 17925</strain>
    </source>
</reference>
<keyword evidence="5" id="KW-1185">Reference proteome</keyword>
<name>A0ABP8KVT9_9BACT</name>
<dbReference type="SUPFAM" id="SSF88713">
    <property type="entry name" value="Glycoside hydrolase/deacetylase"/>
    <property type="match status" value="1"/>
</dbReference>
<organism evidence="4 5">
    <name type="scientific">Nibrella viscosa</name>
    <dbReference type="NCBI Taxonomy" id="1084524"/>
    <lineage>
        <taxon>Bacteria</taxon>
        <taxon>Pseudomonadati</taxon>
        <taxon>Bacteroidota</taxon>
        <taxon>Cytophagia</taxon>
        <taxon>Cytophagales</taxon>
        <taxon>Spirosomataceae</taxon>
        <taxon>Nibrella</taxon>
    </lineage>
</organism>
<evidence type="ECO:0000256" key="1">
    <source>
        <dbReference type="ARBA" id="ARBA00004613"/>
    </source>
</evidence>
<keyword evidence="2" id="KW-0732">Signal</keyword>
<comment type="subcellular location">
    <subcellularLocation>
        <location evidence="1">Secreted</location>
    </subcellularLocation>
</comment>
<evidence type="ECO:0000259" key="3">
    <source>
        <dbReference type="PROSITE" id="PS51677"/>
    </source>
</evidence>